<keyword evidence="1" id="KW-0597">Phosphoprotein</keyword>
<reference evidence="4 5" key="1">
    <citation type="journal article" date="2011" name="Front. Microbiol.">
        <title>Genomic signatures of strain selection and enhancement in Bacillus atrophaeus var. globigii, a historical biowarfare simulant.</title>
        <authorList>
            <person name="Gibbons H.S."/>
            <person name="Broomall S.M."/>
            <person name="McNew L.A."/>
            <person name="Daligault H."/>
            <person name="Chapman C."/>
            <person name="Bruce D."/>
            <person name="Karavis M."/>
            <person name="Krepps M."/>
            <person name="McGregor P.A."/>
            <person name="Hong C."/>
            <person name="Park K.H."/>
            <person name="Akmal A."/>
            <person name="Feldman A."/>
            <person name="Lin J.S."/>
            <person name="Chang W.E."/>
            <person name="Higgs B.W."/>
            <person name="Demirev P."/>
            <person name="Lindquist J."/>
            <person name="Liem A."/>
            <person name="Fochler E."/>
            <person name="Read T.D."/>
            <person name="Tapia R."/>
            <person name="Johnson S."/>
            <person name="Bishop-Lilly K.A."/>
            <person name="Detter C."/>
            <person name="Han C."/>
            <person name="Sozhamannan S."/>
            <person name="Rosenzweig C.N."/>
            <person name="Skowronski E.W."/>
        </authorList>
    </citation>
    <scope>NUCLEOTIDE SEQUENCE [LARGE SCALE GENOMIC DNA]</scope>
    <source>
        <strain evidence="4 5">MLST1</strain>
    </source>
</reference>
<dbReference type="RefSeq" id="WP_126803213.1">
    <property type="nucleotide sequence ID" value="NZ_PIPL01000001.1"/>
</dbReference>
<dbReference type="PANTHER" id="PTHR47233">
    <property type="entry name" value="CHEMOTAXIS PROTEIN CHEV"/>
    <property type="match status" value="1"/>
</dbReference>
<dbReference type="SUPFAM" id="SSF52172">
    <property type="entry name" value="CheY-like"/>
    <property type="match status" value="1"/>
</dbReference>
<dbReference type="InterPro" id="IPR011006">
    <property type="entry name" value="CheY-like_superfamily"/>
</dbReference>
<dbReference type="PROSITE" id="PS50110">
    <property type="entry name" value="RESPONSE_REGULATORY"/>
    <property type="match status" value="1"/>
</dbReference>
<dbReference type="Gene3D" id="2.40.50.180">
    <property type="entry name" value="CheA-289, Domain 4"/>
    <property type="match status" value="1"/>
</dbReference>
<dbReference type="PANTHER" id="PTHR47233:SF3">
    <property type="entry name" value="CHEMOTAXIS PROTEIN CHEV"/>
    <property type="match status" value="1"/>
</dbReference>
<feature type="domain" description="CheW-like" evidence="3">
    <location>
        <begin position="19"/>
        <end position="158"/>
    </location>
</feature>
<sequence length="318" mass="35326">MAGILDSVNQRTQLVGQNRLELLLFRLHGRQRFGINVFKVREVLQCPRLTAMPRRNSFVRGVAHIRGQAVSVIDLSLATGGRPIEDIKNRFIIIAEYNRSVQGFLVEGVERIVNINWEAVLPPPKGAGRYSYLTAVTEIEDELVEILDVEKILDEITPINAEVSEAVREQSKEGRSLEEMTILVADDSTVARNQVKRALNSVGVTIELVKNGREALDWLKAKAEEVGGDISTQVPLMVSDIEMPEMDGYTLTAEVKANPDLKNMHVILHTSLSGVFNQAMVKKVGADDFIAKFHPDELASAVHKWLITDEPAAKAQLE</sequence>
<evidence type="ECO:0000313" key="4">
    <source>
        <dbReference type="EMBL" id="RUO26402.1"/>
    </source>
</evidence>
<dbReference type="AlphaFoldDB" id="A0A432W8K8"/>
<organism evidence="4 5">
    <name type="scientific">Aliidiomarina minuta</name>
    <dbReference type="NCBI Taxonomy" id="880057"/>
    <lineage>
        <taxon>Bacteria</taxon>
        <taxon>Pseudomonadati</taxon>
        <taxon>Pseudomonadota</taxon>
        <taxon>Gammaproteobacteria</taxon>
        <taxon>Alteromonadales</taxon>
        <taxon>Idiomarinaceae</taxon>
        <taxon>Aliidiomarina</taxon>
    </lineage>
</organism>
<feature type="modified residue" description="4-aspartylphosphate" evidence="1">
    <location>
        <position position="240"/>
    </location>
</feature>
<dbReference type="Pfam" id="PF01584">
    <property type="entry name" value="CheW"/>
    <property type="match status" value="1"/>
</dbReference>
<dbReference type="Gene3D" id="3.40.50.2300">
    <property type="match status" value="1"/>
</dbReference>
<dbReference type="Gene3D" id="2.30.30.40">
    <property type="entry name" value="SH3 Domains"/>
    <property type="match status" value="1"/>
</dbReference>
<keyword evidence="5" id="KW-1185">Reference proteome</keyword>
<dbReference type="InterPro" id="IPR024181">
    <property type="entry name" value="Chemotax_regulator_CheV"/>
</dbReference>
<dbReference type="PIRSF" id="PIRSF002867">
    <property type="entry name" value="CheV"/>
    <property type="match status" value="1"/>
</dbReference>
<name>A0A432W8K8_9GAMM</name>
<dbReference type="SMART" id="SM00448">
    <property type="entry name" value="REC"/>
    <property type="match status" value="1"/>
</dbReference>
<dbReference type="OrthoDB" id="9806105at2"/>
<dbReference type="GO" id="GO:0000160">
    <property type="term" value="P:phosphorelay signal transduction system"/>
    <property type="evidence" value="ECO:0007669"/>
    <property type="project" value="InterPro"/>
</dbReference>
<comment type="caution">
    <text evidence="4">The sequence shown here is derived from an EMBL/GenBank/DDBJ whole genome shotgun (WGS) entry which is preliminary data.</text>
</comment>
<feature type="domain" description="Response regulatory" evidence="2">
    <location>
        <begin position="181"/>
        <end position="306"/>
    </location>
</feature>
<dbReference type="InterPro" id="IPR002545">
    <property type="entry name" value="CheW-lke_dom"/>
</dbReference>
<evidence type="ECO:0000256" key="1">
    <source>
        <dbReference type="PROSITE-ProRule" id="PRU00169"/>
    </source>
</evidence>
<dbReference type="PROSITE" id="PS50851">
    <property type="entry name" value="CHEW"/>
    <property type="match status" value="1"/>
</dbReference>
<accession>A0A432W8K8</accession>
<evidence type="ECO:0000259" key="3">
    <source>
        <dbReference type="PROSITE" id="PS50851"/>
    </source>
</evidence>
<dbReference type="InterPro" id="IPR001789">
    <property type="entry name" value="Sig_transdc_resp-reg_receiver"/>
</dbReference>
<protein>
    <submittedName>
        <fullName evidence="4">Chemotaxis protein CheW</fullName>
    </submittedName>
</protein>
<gene>
    <name evidence="4" type="ORF">CWE09_06760</name>
</gene>
<evidence type="ECO:0000313" key="5">
    <source>
        <dbReference type="Proteomes" id="UP000288293"/>
    </source>
</evidence>
<dbReference type="EMBL" id="PIPL01000001">
    <property type="protein sequence ID" value="RUO26402.1"/>
    <property type="molecule type" value="Genomic_DNA"/>
</dbReference>
<dbReference type="SMART" id="SM00260">
    <property type="entry name" value="CheW"/>
    <property type="match status" value="1"/>
</dbReference>
<proteinExistence type="predicted"/>
<dbReference type="Proteomes" id="UP000288293">
    <property type="component" value="Unassembled WGS sequence"/>
</dbReference>
<dbReference type="SUPFAM" id="SSF50341">
    <property type="entry name" value="CheW-like"/>
    <property type="match status" value="1"/>
</dbReference>
<evidence type="ECO:0000259" key="2">
    <source>
        <dbReference type="PROSITE" id="PS50110"/>
    </source>
</evidence>
<dbReference type="InterPro" id="IPR036061">
    <property type="entry name" value="CheW-like_dom_sf"/>
</dbReference>
<dbReference type="Pfam" id="PF00072">
    <property type="entry name" value="Response_reg"/>
    <property type="match status" value="1"/>
</dbReference>
<dbReference type="CDD" id="cd19924">
    <property type="entry name" value="REC_CheV-like"/>
    <property type="match status" value="1"/>
</dbReference>
<dbReference type="GO" id="GO:0006935">
    <property type="term" value="P:chemotaxis"/>
    <property type="evidence" value="ECO:0007669"/>
    <property type="project" value="InterPro"/>
</dbReference>